<dbReference type="PROSITE" id="PS50995">
    <property type="entry name" value="HTH_MARR_2"/>
    <property type="match status" value="1"/>
</dbReference>
<evidence type="ECO:0000313" key="5">
    <source>
        <dbReference type="EMBL" id="UOQ91608.1"/>
    </source>
</evidence>
<dbReference type="Gene3D" id="1.10.10.10">
    <property type="entry name" value="Winged helix-like DNA-binding domain superfamily/Winged helix DNA-binding domain"/>
    <property type="match status" value="1"/>
</dbReference>
<dbReference type="Pfam" id="PF01047">
    <property type="entry name" value="MarR"/>
    <property type="match status" value="1"/>
</dbReference>
<evidence type="ECO:0000313" key="6">
    <source>
        <dbReference type="Proteomes" id="UP000831880"/>
    </source>
</evidence>
<sequence>MQDQEKSLLISNLEATMRRFVRGFRRELNDQLGEGFTSSELSFLRTIKEKKCHNVSSLASTLNVSNSHATSVMDRLVEKSLIVRTRSKKDRRVVVFMLTEEGERMYQTLDQKRESYMQQRFERLSKEEIQELIRIFNLL</sequence>
<proteinExistence type="predicted"/>
<keyword evidence="6" id="KW-1185">Reference proteome</keyword>
<evidence type="ECO:0000256" key="3">
    <source>
        <dbReference type="ARBA" id="ARBA00023163"/>
    </source>
</evidence>
<keyword evidence="1" id="KW-0805">Transcription regulation</keyword>
<protein>
    <submittedName>
        <fullName evidence="5">MarR family transcriptional regulator</fullName>
    </submittedName>
</protein>
<dbReference type="InterPro" id="IPR036388">
    <property type="entry name" value="WH-like_DNA-bd_sf"/>
</dbReference>
<accession>A0ABY4GUN1</accession>
<evidence type="ECO:0000256" key="1">
    <source>
        <dbReference type="ARBA" id="ARBA00023015"/>
    </source>
</evidence>
<dbReference type="PANTHER" id="PTHR42756:SF1">
    <property type="entry name" value="TRANSCRIPTIONAL REPRESSOR OF EMRAB OPERON"/>
    <property type="match status" value="1"/>
</dbReference>
<dbReference type="EMBL" id="CP095074">
    <property type="protein sequence ID" value="UOQ91608.1"/>
    <property type="molecule type" value="Genomic_DNA"/>
</dbReference>
<feature type="domain" description="HTH marR-type" evidence="4">
    <location>
        <begin position="10"/>
        <end position="139"/>
    </location>
</feature>
<dbReference type="InterPro" id="IPR000835">
    <property type="entry name" value="HTH_MarR-typ"/>
</dbReference>
<gene>
    <name evidence="5" type="ORF">MUO14_13685</name>
</gene>
<keyword evidence="2" id="KW-0238">DNA-binding</keyword>
<dbReference type="PANTHER" id="PTHR42756">
    <property type="entry name" value="TRANSCRIPTIONAL REGULATOR, MARR"/>
    <property type="match status" value="1"/>
</dbReference>
<dbReference type="InterPro" id="IPR036390">
    <property type="entry name" value="WH_DNA-bd_sf"/>
</dbReference>
<dbReference type="RefSeq" id="WP_244751219.1">
    <property type="nucleotide sequence ID" value="NZ_CP095074.1"/>
</dbReference>
<evidence type="ECO:0000259" key="4">
    <source>
        <dbReference type="PROSITE" id="PS50995"/>
    </source>
</evidence>
<keyword evidence="3" id="KW-0804">Transcription</keyword>
<dbReference type="Proteomes" id="UP000831880">
    <property type="component" value="Chromosome"/>
</dbReference>
<dbReference type="SUPFAM" id="SSF46785">
    <property type="entry name" value="Winged helix' DNA-binding domain"/>
    <property type="match status" value="1"/>
</dbReference>
<dbReference type="SMART" id="SM00347">
    <property type="entry name" value="HTH_MARR"/>
    <property type="match status" value="1"/>
</dbReference>
<evidence type="ECO:0000256" key="2">
    <source>
        <dbReference type="ARBA" id="ARBA00023125"/>
    </source>
</evidence>
<name>A0ABY4GUN1_9BACI</name>
<reference evidence="5 6" key="1">
    <citation type="submission" date="2022-04" db="EMBL/GenBank/DDBJ databases">
        <title>Halobacillus sp. isolated from saltern.</title>
        <authorList>
            <person name="Won M."/>
            <person name="Lee C.-M."/>
            <person name="Woen H.-Y."/>
            <person name="Kwon S.-W."/>
        </authorList>
    </citation>
    <scope>NUCLEOTIDE SEQUENCE [LARGE SCALE GENOMIC DNA]</scope>
    <source>
        <strain evidence="5 6">SSTM10-2</strain>
    </source>
</reference>
<organism evidence="5 6">
    <name type="scientific">Halobacillus shinanisalinarum</name>
    <dbReference type="NCBI Taxonomy" id="2932258"/>
    <lineage>
        <taxon>Bacteria</taxon>
        <taxon>Bacillati</taxon>
        <taxon>Bacillota</taxon>
        <taxon>Bacilli</taxon>
        <taxon>Bacillales</taxon>
        <taxon>Bacillaceae</taxon>
        <taxon>Halobacillus</taxon>
    </lineage>
</organism>
<dbReference type="PRINTS" id="PR00598">
    <property type="entry name" value="HTHMARR"/>
</dbReference>